<organism evidence="1 2">
    <name type="scientific">Corynebacterium diphtheriae bv. gravis</name>
    <dbReference type="NCBI Taxonomy" id="1720349"/>
    <lineage>
        <taxon>Bacteria</taxon>
        <taxon>Bacillati</taxon>
        <taxon>Actinomycetota</taxon>
        <taxon>Actinomycetes</taxon>
        <taxon>Mycobacteriales</taxon>
        <taxon>Corynebacteriaceae</taxon>
        <taxon>Corynebacterium</taxon>
    </lineage>
</organism>
<reference evidence="1 2" key="1">
    <citation type="submission" date="2015-09" db="EMBL/GenBank/DDBJ databases">
        <title>Genome sequencing of Corynebacterium diphtheriae Bv. Gravis strain DSM 44123.</title>
        <authorList>
            <person name="Sangal V."/>
            <person name="Burkovski A."/>
        </authorList>
    </citation>
    <scope>NUCLEOTIDE SEQUENCE [LARGE SCALE GENOMIC DNA]</scope>
    <source>
        <strain evidence="1 2">DSM 44123</strain>
    </source>
</reference>
<sequence length="78" mass="8626">MPMLAVWVGVSLNCIPTSTPIRMESIDDDSVTTTAMEMPFKTFVMKSPMKLWRKRPAACSGWSIASEMASGVEERSVL</sequence>
<evidence type="ECO:0000313" key="1">
    <source>
        <dbReference type="EMBL" id="OKY23371.1"/>
    </source>
</evidence>
<name>A0AAX0J331_CORDP</name>
<dbReference type="EMBL" id="LJXR01000003">
    <property type="protein sequence ID" value="OKY23371.1"/>
    <property type="molecule type" value="Genomic_DNA"/>
</dbReference>
<evidence type="ECO:0008006" key="3">
    <source>
        <dbReference type="Google" id="ProtNLM"/>
    </source>
</evidence>
<comment type="caution">
    <text evidence="1">The sequence shown here is derived from an EMBL/GenBank/DDBJ whole genome shotgun (WGS) entry which is preliminary data.</text>
</comment>
<evidence type="ECO:0000313" key="2">
    <source>
        <dbReference type="Proteomes" id="UP000186159"/>
    </source>
</evidence>
<proteinExistence type="predicted"/>
<dbReference type="AlphaFoldDB" id="A0AAX0J331"/>
<dbReference type="Proteomes" id="UP000186159">
    <property type="component" value="Unassembled WGS sequence"/>
</dbReference>
<gene>
    <name evidence="1" type="ORF">AOT42_09225</name>
</gene>
<accession>A0AAX0J331</accession>
<protein>
    <recommendedName>
        <fullName evidence="3">Secreted protein</fullName>
    </recommendedName>
</protein>